<proteinExistence type="predicted"/>
<gene>
    <name evidence="2" type="ORF">OKIOD_LOCUS15162</name>
</gene>
<evidence type="ECO:0000313" key="2">
    <source>
        <dbReference type="EMBL" id="CAG5112152.1"/>
    </source>
</evidence>
<keyword evidence="3" id="KW-1185">Reference proteome</keyword>
<name>A0ABN7T577_OIKDI</name>
<organism evidence="2 3">
    <name type="scientific">Oikopleura dioica</name>
    <name type="common">Tunicate</name>
    <dbReference type="NCBI Taxonomy" id="34765"/>
    <lineage>
        <taxon>Eukaryota</taxon>
        <taxon>Metazoa</taxon>
        <taxon>Chordata</taxon>
        <taxon>Tunicata</taxon>
        <taxon>Appendicularia</taxon>
        <taxon>Copelata</taxon>
        <taxon>Oikopleuridae</taxon>
        <taxon>Oikopleura</taxon>
    </lineage>
</organism>
<accession>A0ABN7T577</accession>
<reference evidence="2 3" key="1">
    <citation type="submission" date="2021-04" db="EMBL/GenBank/DDBJ databases">
        <authorList>
            <person name="Bliznina A."/>
        </authorList>
    </citation>
    <scope>NUCLEOTIDE SEQUENCE [LARGE SCALE GENOMIC DNA]</scope>
</reference>
<dbReference type="EMBL" id="OU015567">
    <property type="protein sequence ID" value="CAG5112152.1"/>
    <property type="molecule type" value="Genomic_DNA"/>
</dbReference>
<protein>
    <submittedName>
        <fullName evidence="2">Oidioi.mRNA.OKI2018_I69.chr2.g6397.t1.cds</fullName>
    </submittedName>
</protein>
<sequence>MSMLHYSRPFNGQNELSAMIEEGNNNNDPPVRDPEEDQLEIRPTTGATQKINPVTMLRQAFRRKEWDLVHFYLGKGLSLDDLPVRKRKTKQAPLPVIKSITVHLEGPEVFF</sequence>
<feature type="region of interest" description="Disordered" evidence="1">
    <location>
        <begin position="1"/>
        <end position="48"/>
    </location>
</feature>
<evidence type="ECO:0000313" key="3">
    <source>
        <dbReference type="Proteomes" id="UP001158576"/>
    </source>
</evidence>
<evidence type="ECO:0000256" key="1">
    <source>
        <dbReference type="SAM" id="MobiDB-lite"/>
    </source>
</evidence>
<dbReference type="Proteomes" id="UP001158576">
    <property type="component" value="Chromosome 2"/>
</dbReference>